<proteinExistence type="predicted"/>
<dbReference type="GO" id="GO:0003700">
    <property type="term" value="F:DNA-binding transcription factor activity"/>
    <property type="evidence" value="ECO:0007669"/>
    <property type="project" value="UniProtKB-UniRule"/>
</dbReference>
<accession>A0AAN7KW30</accession>
<evidence type="ECO:0000256" key="7">
    <source>
        <dbReference type="ARBA" id="ARBA00023242"/>
    </source>
</evidence>
<feature type="region of interest" description="Disordered" evidence="10">
    <location>
        <begin position="330"/>
        <end position="349"/>
    </location>
</feature>
<comment type="caution">
    <text evidence="12">The sequence shown here is derived from an EMBL/GenBank/DDBJ whole genome shotgun (WGS) entry which is preliminary data.</text>
</comment>
<dbReference type="PANTHER" id="PTHR31992:SF351">
    <property type="entry name" value="DOF ZINC FINGER PROTEIN"/>
    <property type="match status" value="1"/>
</dbReference>
<dbReference type="Pfam" id="PF02701">
    <property type="entry name" value="Zn_ribbon_Dof"/>
    <property type="match status" value="1"/>
</dbReference>
<keyword evidence="1 9" id="KW-0479">Metal-binding</keyword>
<evidence type="ECO:0000256" key="8">
    <source>
        <dbReference type="PROSITE-ProRule" id="PRU00071"/>
    </source>
</evidence>
<evidence type="ECO:0000256" key="5">
    <source>
        <dbReference type="ARBA" id="ARBA00023125"/>
    </source>
</evidence>
<keyword evidence="6 9" id="KW-0804">Transcription</keyword>
<evidence type="ECO:0000256" key="6">
    <source>
        <dbReference type="ARBA" id="ARBA00023163"/>
    </source>
</evidence>
<sequence length="349" mass="37336">MVFSSIPVYLDPPSWPLQPNPDPRGVVLSTNDAPPQLPPSAPAAAPGGLGQVRPSTMAERARMANIPMPEPGLKCPRCESTNTKFCYFNNYSLSQPRHFCKTCRRYWTCGGALRNVPVGGGCRRNKRSKRSNRSKSPAAATAAAASTSTTSGGNISSSCTSATTSADVILGHNLTTLAGPSQLLPFLPPLHNLNNTIAGNLGMDFDMSGRKIGGIDIEFHAGNTSGSGRAVLQNGLADQQWRLQQFSFFGNNNLQAPSPQIGFYPLEGMQNTSHHQLLSSNKPPDSAQISTVKMEEINRGLMNPSRNFSSGIPGISQFWHVTDSGTGTENNAWSSELSHGFPSSTNHIL</sequence>
<evidence type="ECO:0000256" key="4">
    <source>
        <dbReference type="ARBA" id="ARBA00023015"/>
    </source>
</evidence>
<feature type="region of interest" description="Disordered" evidence="10">
    <location>
        <begin position="14"/>
        <end position="50"/>
    </location>
</feature>
<protein>
    <recommendedName>
        <fullName evidence="9">Dof zinc finger protein</fullName>
    </recommendedName>
</protein>
<evidence type="ECO:0000256" key="3">
    <source>
        <dbReference type="ARBA" id="ARBA00022833"/>
    </source>
</evidence>
<dbReference type="InterPro" id="IPR003851">
    <property type="entry name" value="Znf_Dof"/>
</dbReference>
<keyword evidence="5 8" id="KW-0238">DNA-binding</keyword>
<keyword evidence="13" id="KW-1185">Reference proteome</keyword>
<dbReference type="EMBL" id="JAXQNO010000019">
    <property type="protein sequence ID" value="KAK4774552.1"/>
    <property type="molecule type" value="Genomic_DNA"/>
</dbReference>
<feature type="domain" description="Dof-type" evidence="11">
    <location>
        <begin position="73"/>
        <end position="127"/>
    </location>
</feature>
<evidence type="ECO:0000256" key="9">
    <source>
        <dbReference type="RuleBase" id="RU369094"/>
    </source>
</evidence>
<keyword evidence="2 8" id="KW-0863">Zinc-finger</keyword>
<evidence type="ECO:0000313" key="12">
    <source>
        <dbReference type="EMBL" id="KAK4774552.1"/>
    </source>
</evidence>
<evidence type="ECO:0000259" key="11">
    <source>
        <dbReference type="PROSITE" id="PS50884"/>
    </source>
</evidence>
<name>A0AAN7KW30_TRANT</name>
<dbReference type="Proteomes" id="UP001346149">
    <property type="component" value="Unassembled WGS sequence"/>
</dbReference>
<dbReference type="PROSITE" id="PS50884">
    <property type="entry name" value="ZF_DOF_2"/>
    <property type="match status" value="1"/>
</dbReference>
<dbReference type="GO" id="GO:0003677">
    <property type="term" value="F:DNA binding"/>
    <property type="evidence" value="ECO:0007669"/>
    <property type="project" value="UniProtKB-UniRule"/>
</dbReference>
<feature type="compositionally biased region" description="Low complexity" evidence="10">
    <location>
        <begin position="134"/>
        <end position="156"/>
    </location>
</feature>
<feature type="region of interest" description="Disordered" evidence="10">
    <location>
        <begin position="120"/>
        <end position="156"/>
    </location>
</feature>
<dbReference type="InterPro" id="IPR045174">
    <property type="entry name" value="Dof"/>
</dbReference>
<comment type="function">
    <text evidence="9">Transcription factor that binds specifically to a 5'-AA[AG]G-3' consensus core sequence.</text>
</comment>
<gene>
    <name evidence="12" type="ORF">SAY86_009487</name>
</gene>
<dbReference type="PANTHER" id="PTHR31992">
    <property type="entry name" value="DOF ZINC FINGER PROTEIN DOF1.4-RELATED"/>
    <property type="match status" value="1"/>
</dbReference>
<dbReference type="AlphaFoldDB" id="A0AAN7KW30"/>
<keyword evidence="7 8" id="KW-0539">Nucleus</keyword>
<keyword evidence="4 9" id="KW-0805">Transcription regulation</keyword>
<evidence type="ECO:0000256" key="10">
    <source>
        <dbReference type="SAM" id="MobiDB-lite"/>
    </source>
</evidence>
<dbReference type="GO" id="GO:0005634">
    <property type="term" value="C:nucleus"/>
    <property type="evidence" value="ECO:0007669"/>
    <property type="project" value="UniProtKB-SubCell"/>
</dbReference>
<reference evidence="12 13" key="1">
    <citation type="journal article" date="2023" name="Hortic Res">
        <title>Pangenome of water caltrop reveals structural variations and asymmetric subgenome divergence after allopolyploidization.</title>
        <authorList>
            <person name="Zhang X."/>
            <person name="Chen Y."/>
            <person name="Wang L."/>
            <person name="Yuan Y."/>
            <person name="Fang M."/>
            <person name="Shi L."/>
            <person name="Lu R."/>
            <person name="Comes H.P."/>
            <person name="Ma Y."/>
            <person name="Chen Y."/>
            <person name="Huang G."/>
            <person name="Zhou Y."/>
            <person name="Zheng Z."/>
            <person name="Qiu Y."/>
        </authorList>
    </citation>
    <scope>NUCLEOTIDE SEQUENCE [LARGE SCALE GENOMIC DNA]</scope>
    <source>
        <strain evidence="12">F231</strain>
    </source>
</reference>
<evidence type="ECO:0000256" key="1">
    <source>
        <dbReference type="ARBA" id="ARBA00022723"/>
    </source>
</evidence>
<evidence type="ECO:0000256" key="2">
    <source>
        <dbReference type="ARBA" id="ARBA00022771"/>
    </source>
</evidence>
<feature type="compositionally biased region" description="Basic residues" evidence="10">
    <location>
        <begin position="123"/>
        <end position="133"/>
    </location>
</feature>
<comment type="subcellular location">
    <subcellularLocation>
        <location evidence="8 9">Nucleus</location>
    </subcellularLocation>
</comment>
<evidence type="ECO:0000313" key="13">
    <source>
        <dbReference type="Proteomes" id="UP001346149"/>
    </source>
</evidence>
<dbReference type="GO" id="GO:0008270">
    <property type="term" value="F:zinc ion binding"/>
    <property type="evidence" value="ECO:0007669"/>
    <property type="project" value="UniProtKB-KW"/>
</dbReference>
<keyword evidence="3 9" id="KW-0862">Zinc</keyword>
<organism evidence="12 13">
    <name type="scientific">Trapa natans</name>
    <name type="common">Water chestnut</name>
    <dbReference type="NCBI Taxonomy" id="22666"/>
    <lineage>
        <taxon>Eukaryota</taxon>
        <taxon>Viridiplantae</taxon>
        <taxon>Streptophyta</taxon>
        <taxon>Embryophyta</taxon>
        <taxon>Tracheophyta</taxon>
        <taxon>Spermatophyta</taxon>
        <taxon>Magnoliopsida</taxon>
        <taxon>eudicotyledons</taxon>
        <taxon>Gunneridae</taxon>
        <taxon>Pentapetalae</taxon>
        <taxon>rosids</taxon>
        <taxon>malvids</taxon>
        <taxon>Myrtales</taxon>
        <taxon>Lythraceae</taxon>
        <taxon>Trapa</taxon>
    </lineage>
</organism>
<dbReference type="PROSITE" id="PS01361">
    <property type="entry name" value="ZF_DOF_1"/>
    <property type="match status" value="1"/>
</dbReference>